<dbReference type="GO" id="GO:0006508">
    <property type="term" value="P:proteolysis"/>
    <property type="evidence" value="ECO:0007669"/>
    <property type="project" value="UniProtKB-KW"/>
</dbReference>
<dbReference type="HAMAP" id="MF_00161">
    <property type="entry name" value="LspA"/>
    <property type="match status" value="1"/>
</dbReference>
<feature type="region of interest" description="Disordered" evidence="11">
    <location>
        <begin position="1"/>
        <end position="23"/>
    </location>
</feature>
<feature type="transmembrane region" description="Helical" evidence="9">
    <location>
        <begin position="87"/>
        <end position="105"/>
    </location>
</feature>
<keyword evidence="8 9" id="KW-0472">Membrane</keyword>
<dbReference type="AlphaFoldDB" id="A0A6J4P0F9"/>
<dbReference type="PANTHER" id="PTHR33695">
    <property type="entry name" value="LIPOPROTEIN SIGNAL PEPTIDASE"/>
    <property type="match status" value="1"/>
</dbReference>
<gene>
    <name evidence="9" type="primary">lspA</name>
    <name evidence="12" type="ORF">AVDCRST_MAG06-2274</name>
</gene>
<evidence type="ECO:0000256" key="6">
    <source>
        <dbReference type="ARBA" id="ARBA00022801"/>
    </source>
</evidence>
<dbReference type="Pfam" id="PF01252">
    <property type="entry name" value="Peptidase_A8"/>
    <property type="match status" value="1"/>
</dbReference>
<evidence type="ECO:0000256" key="9">
    <source>
        <dbReference type="HAMAP-Rule" id="MF_00161"/>
    </source>
</evidence>
<evidence type="ECO:0000256" key="2">
    <source>
        <dbReference type="ARBA" id="ARBA00022475"/>
    </source>
</evidence>
<dbReference type="RefSeq" id="WP_295659546.1">
    <property type="nucleotide sequence ID" value="NZ_CADCUP010000152.1"/>
</dbReference>
<dbReference type="InterPro" id="IPR001872">
    <property type="entry name" value="Peptidase_A8"/>
</dbReference>
<dbReference type="GO" id="GO:0004190">
    <property type="term" value="F:aspartic-type endopeptidase activity"/>
    <property type="evidence" value="ECO:0007669"/>
    <property type="project" value="UniProtKB-UniRule"/>
</dbReference>
<evidence type="ECO:0000256" key="11">
    <source>
        <dbReference type="SAM" id="MobiDB-lite"/>
    </source>
</evidence>
<comment type="function">
    <text evidence="9">This protein specifically catalyzes the removal of signal peptides from prolipoproteins.</text>
</comment>
<comment type="catalytic activity">
    <reaction evidence="9">
        <text>Release of signal peptides from bacterial membrane prolipoproteins. Hydrolyzes -Xaa-Yaa-Zaa-|-(S,diacylglyceryl)Cys-, in which Xaa is hydrophobic (preferably Leu), and Yaa (Ala or Ser) and Zaa (Gly or Ala) have small, neutral side chains.</text>
        <dbReference type="EC" id="3.4.23.36"/>
    </reaction>
</comment>
<keyword evidence="12" id="KW-0449">Lipoprotein</keyword>
<protein>
    <recommendedName>
        <fullName evidence="9">Lipoprotein signal peptidase</fullName>
        <ecNumber evidence="9">3.4.23.36</ecNumber>
    </recommendedName>
    <alternativeName>
        <fullName evidence="9">Prolipoprotein signal peptidase</fullName>
    </alternativeName>
    <alternativeName>
        <fullName evidence="9">Signal peptidase II</fullName>
        <shortName evidence="9">SPase II</shortName>
    </alternativeName>
</protein>
<dbReference type="UniPathway" id="UPA00665"/>
<evidence type="ECO:0000256" key="1">
    <source>
        <dbReference type="ARBA" id="ARBA00006139"/>
    </source>
</evidence>
<keyword evidence="6 9" id="KW-0378">Hydrolase</keyword>
<comment type="pathway">
    <text evidence="9">Protein modification; lipoprotein biosynthesis (signal peptide cleavage).</text>
</comment>
<feature type="active site" evidence="9">
    <location>
        <position position="146"/>
    </location>
</feature>
<evidence type="ECO:0000256" key="7">
    <source>
        <dbReference type="ARBA" id="ARBA00022989"/>
    </source>
</evidence>
<evidence type="ECO:0000256" key="3">
    <source>
        <dbReference type="ARBA" id="ARBA00022670"/>
    </source>
</evidence>
<dbReference type="EC" id="3.4.23.36" evidence="9"/>
<feature type="active site" evidence="9">
    <location>
        <position position="160"/>
    </location>
</feature>
<feature type="compositionally biased region" description="Polar residues" evidence="11">
    <location>
        <begin position="1"/>
        <end position="11"/>
    </location>
</feature>
<proteinExistence type="inferred from homology"/>
<comment type="subcellular location">
    <subcellularLocation>
        <location evidence="9">Cell membrane</location>
        <topology evidence="9">Multi-pass membrane protein</topology>
    </subcellularLocation>
</comment>
<dbReference type="EMBL" id="CADCUP010000152">
    <property type="protein sequence ID" value="CAA9402397.1"/>
    <property type="molecule type" value="Genomic_DNA"/>
</dbReference>
<evidence type="ECO:0000313" key="12">
    <source>
        <dbReference type="EMBL" id="CAA9402397.1"/>
    </source>
</evidence>
<evidence type="ECO:0000256" key="4">
    <source>
        <dbReference type="ARBA" id="ARBA00022692"/>
    </source>
</evidence>
<organism evidence="12">
    <name type="scientific">uncultured Nocardioides sp</name>
    <dbReference type="NCBI Taxonomy" id="198441"/>
    <lineage>
        <taxon>Bacteria</taxon>
        <taxon>Bacillati</taxon>
        <taxon>Actinomycetota</taxon>
        <taxon>Actinomycetes</taxon>
        <taxon>Propionibacteriales</taxon>
        <taxon>Nocardioidaceae</taxon>
        <taxon>Nocardioides</taxon>
        <taxon>environmental samples</taxon>
    </lineage>
</organism>
<comment type="similarity">
    <text evidence="1 9 10">Belongs to the peptidase A8 family.</text>
</comment>
<feature type="transmembrane region" description="Helical" evidence="9">
    <location>
        <begin position="112"/>
        <end position="130"/>
    </location>
</feature>
<feature type="transmembrane region" description="Helical" evidence="9">
    <location>
        <begin position="30"/>
        <end position="52"/>
    </location>
</feature>
<dbReference type="PRINTS" id="PR00781">
    <property type="entry name" value="LIPOSIGPTASE"/>
</dbReference>
<evidence type="ECO:0000256" key="8">
    <source>
        <dbReference type="ARBA" id="ARBA00023136"/>
    </source>
</evidence>
<reference evidence="12" key="1">
    <citation type="submission" date="2020-02" db="EMBL/GenBank/DDBJ databases">
        <authorList>
            <person name="Meier V. D."/>
        </authorList>
    </citation>
    <scope>NUCLEOTIDE SEQUENCE</scope>
    <source>
        <strain evidence="12">AVDCRST_MAG06</strain>
    </source>
</reference>
<keyword evidence="4 9" id="KW-0812">Transmembrane</keyword>
<dbReference type="GO" id="GO:0005886">
    <property type="term" value="C:plasma membrane"/>
    <property type="evidence" value="ECO:0007669"/>
    <property type="project" value="UniProtKB-SubCell"/>
</dbReference>
<keyword evidence="7 9" id="KW-1133">Transmembrane helix</keyword>
<evidence type="ECO:0000256" key="10">
    <source>
        <dbReference type="RuleBase" id="RU004181"/>
    </source>
</evidence>
<accession>A0A6J4P0F9</accession>
<dbReference type="PANTHER" id="PTHR33695:SF1">
    <property type="entry name" value="LIPOPROTEIN SIGNAL PEPTIDASE"/>
    <property type="match status" value="1"/>
</dbReference>
<feature type="transmembrane region" description="Helical" evidence="9">
    <location>
        <begin position="150"/>
        <end position="172"/>
    </location>
</feature>
<sequence length="197" mass="20970">MQATGGASLNASDHDEFPPSTDPAAPGRRAWWLFPLTALVAYAIDLATKTWAVEALSGGRDRQVVDGVLTFHLTFNPGAAFSTGTEYTVALSCLAILAVCLVLFFSVRVRDAGWAVALGLLLAGVGGNLTDRLFREPGPMRGHVVDFLQLPNWPVFNVADICINVAAGLIILQTFRGIALDGTRDRDRDASGDEVAS</sequence>
<dbReference type="NCBIfam" id="TIGR00077">
    <property type="entry name" value="lspA"/>
    <property type="match status" value="1"/>
</dbReference>
<keyword evidence="3 9" id="KW-0645">Protease</keyword>
<evidence type="ECO:0000256" key="5">
    <source>
        <dbReference type="ARBA" id="ARBA00022750"/>
    </source>
</evidence>
<keyword evidence="2 9" id="KW-1003">Cell membrane</keyword>
<keyword evidence="5 9" id="KW-0064">Aspartyl protease</keyword>
<name>A0A6J4P0F9_9ACTN</name>